<dbReference type="CDD" id="cd01745">
    <property type="entry name" value="GATase1_2"/>
    <property type="match status" value="1"/>
</dbReference>
<sequence length="244" mass="25716">MSRNAKPVIGVISCNRPIEGEEGYTVKRRYVDAVALYADAVPLIIPSLPDAADAAAMIERLDAVLLTGSSSNIEGHRYGVPGGRDPFDPKRDAMAMGIIAAAGETGKPVFGVCRGLQEINVALGGTLRDQRDGPGGSVEHHAPDGVALEAMFGHCHRVETVPGTPLAAIMGTAPIGINSVHYQAIDKLAEGLTVNARAEDGVVEAVSRGGPAPILAVQWHPEWQPEGRAHDLAFWREVGRLARG</sequence>
<dbReference type="Pfam" id="PF07722">
    <property type="entry name" value="Peptidase_C26"/>
    <property type="match status" value="1"/>
</dbReference>
<proteinExistence type="predicted"/>
<organism evidence="1 2">
    <name type="scientific">Devosia crocina</name>
    <dbReference type="NCBI Taxonomy" id="429728"/>
    <lineage>
        <taxon>Bacteria</taxon>
        <taxon>Pseudomonadati</taxon>
        <taxon>Pseudomonadota</taxon>
        <taxon>Alphaproteobacteria</taxon>
        <taxon>Hyphomicrobiales</taxon>
        <taxon>Devosiaceae</taxon>
        <taxon>Devosia</taxon>
    </lineage>
</organism>
<evidence type="ECO:0000313" key="1">
    <source>
        <dbReference type="EMBL" id="SFV28578.1"/>
    </source>
</evidence>
<dbReference type="AlphaFoldDB" id="A0A1I7N1R0"/>
<dbReference type="GO" id="GO:0016740">
    <property type="term" value="F:transferase activity"/>
    <property type="evidence" value="ECO:0007669"/>
    <property type="project" value="UniProtKB-KW"/>
</dbReference>
<dbReference type="OrthoDB" id="9813383at2"/>
<dbReference type="InterPro" id="IPR029062">
    <property type="entry name" value="Class_I_gatase-like"/>
</dbReference>
<reference evidence="1 2" key="1">
    <citation type="submission" date="2016-10" db="EMBL/GenBank/DDBJ databases">
        <authorList>
            <person name="de Groot N.N."/>
        </authorList>
    </citation>
    <scope>NUCLEOTIDE SEQUENCE [LARGE SCALE GENOMIC DNA]</scope>
    <source>
        <strain evidence="1 2">IPL20</strain>
    </source>
</reference>
<keyword evidence="1" id="KW-0808">Transferase</keyword>
<dbReference type="EMBL" id="FPCK01000001">
    <property type="protein sequence ID" value="SFV28578.1"/>
    <property type="molecule type" value="Genomic_DNA"/>
</dbReference>
<accession>A0A1I7N1R0</accession>
<dbReference type="SUPFAM" id="SSF52317">
    <property type="entry name" value="Class I glutamine amidotransferase-like"/>
    <property type="match status" value="1"/>
</dbReference>
<dbReference type="GO" id="GO:0005829">
    <property type="term" value="C:cytosol"/>
    <property type="evidence" value="ECO:0007669"/>
    <property type="project" value="TreeGrafter"/>
</dbReference>
<dbReference type="RefSeq" id="WP_092420589.1">
    <property type="nucleotide sequence ID" value="NZ_FPCK01000001.1"/>
</dbReference>
<gene>
    <name evidence="1" type="ORF">SAMN05216456_0549</name>
</gene>
<dbReference type="PANTHER" id="PTHR43235:SF1">
    <property type="entry name" value="GLUTAMINE AMIDOTRANSFERASE PB2B2.05-RELATED"/>
    <property type="match status" value="1"/>
</dbReference>
<dbReference type="InterPro" id="IPR044668">
    <property type="entry name" value="PuuD-like"/>
</dbReference>
<dbReference type="STRING" id="429728.SAMN05216456_0549"/>
<keyword evidence="1" id="KW-0315">Glutamine amidotransferase</keyword>
<dbReference type="InterPro" id="IPR011697">
    <property type="entry name" value="Peptidase_C26"/>
</dbReference>
<dbReference type="Proteomes" id="UP000199074">
    <property type="component" value="Unassembled WGS sequence"/>
</dbReference>
<name>A0A1I7N1R0_9HYPH</name>
<protein>
    <submittedName>
        <fullName evidence="1">Putative glutamine amidotransferase</fullName>
    </submittedName>
</protein>
<keyword evidence="2" id="KW-1185">Reference proteome</keyword>
<evidence type="ECO:0000313" key="2">
    <source>
        <dbReference type="Proteomes" id="UP000199074"/>
    </source>
</evidence>
<dbReference type="GO" id="GO:0006598">
    <property type="term" value="P:polyamine catabolic process"/>
    <property type="evidence" value="ECO:0007669"/>
    <property type="project" value="TreeGrafter"/>
</dbReference>
<dbReference type="Gene3D" id="3.40.50.880">
    <property type="match status" value="1"/>
</dbReference>
<dbReference type="GO" id="GO:0033969">
    <property type="term" value="F:gamma-glutamyl-gamma-aminobutyrate hydrolase activity"/>
    <property type="evidence" value="ECO:0007669"/>
    <property type="project" value="TreeGrafter"/>
</dbReference>
<dbReference type="PANTHER" id="PTHR43235">
    <property type="entry name" value="GLUTAMINE AMIDOTRANSFERASE PB2B2.05-RELATED"/>
    <property type="match status" value="1"/>
</dbReference>
<dbReference type="PROSITE" id="PS51273">
    <property type="entry name" value="GATASE_TYPE_1"/>
    <property type="match status" value="1"/>
</dbReference>